<dbReference type="CDD" id="cd11613">
    <property type="entry name" value="SAF_AH_GD"/>
    <property type="match status" value="1"/>
</dbReference>
<dbReference type="Pfam" id="PF04295">
    <property type="entry name" value="GD_AH_second"/>
    <property type="match status" value="1"/>
</dbReference>
<dbReference type="PANTHER" id="PTHR30536">
    <property type="entry name" value="ALTRONATE/GALACTARATE DEHYDRATASE"/>
    <property type="match status" value="1"/>
</dbReference>
<proteinExistence type="inferred from homology"/>
<protein>
    <submittedName>
        <fullName evidence="4">UxaA family hydrolase</fullName>
    </submittedName>
</protein>
<dbReference type="Proteomes" id="UP001606134">
    <property type="component" value="Unassembled WGS sequence"/>
</dbReference>
<dbReference type="PANTHER" id="PTHR30536:SF5">
    <property type="entry name" value="ALTRONATE DEHYDRATASE"/>
    <property type="match status" value="1"/>
</dbReference>
<dbReference type="Pfam" id="PF08666">
    <property type="entry name" value="SAF"/>
    <property type="match status" value="1"/>
</dbReference>
<dbReference type="Gene3D" id="2.30.130.110">
    <property type="match status" value="1"/>
</dbReference>
<gene>
    <name evidence="4" type="ORF">ACG04R_21535</name>
</gene>
<dbReference type="InterPro" id="IPR013974">
    <property type="entry name" value="SAF"/>
</dbReference>
<feature type="domain" description="SAF" evidence="3">
    <location>
        <begin position="15"/>
        <end position="86"/>
    </location>
</feature>
<dbReference type="InterPro" id="IPR048332">
    <property type="entry name" value="GD_AH_C"/>
</dbReference>
<sequence>MDAPKQKLLLIHPDDDMLVALEDLAQGEVLRWENESFLIGTPVQRKHKFARRSFAVGDVLKLYGVPVGKATQAIAKGESVTTDNLAHYAADVDLGESKPYTWTAPDVARWQGGSFMGVVRPDGRVGTANYWLIFPLVFCENRNVEHLRNALERPLGYASDDLAAFTLALMNEEMDAPKPVVRPFPNIDGIRMITHTGGCGGTRADARALCKILAAYADHPNVAGITVFSLGCQNAQIAMFKDALARQNAAFDKPLVIVEQQKWDGGEQAMMKSVLQDTLAALKEANKVQRQPVPLSHLKIGVKCGGSDGFSGISANPTMGMVSDMVVALGGSSILAEFPELCGVEANLIERCVNDDDKRRFLGLMRDFEAKAEAVGTHFADNPSPGNIRDGLITDAMKSAGAAKKGGTSPIVSVLDYGEQTDAKGLTLLCTPGNDVESVTGIVASGANVVLFSTGLGTPTGNPIVPVLKIASNSRVAAKLSEIIDYDCGPVIEGKPVPEVAAGLLDQVIATAGGSYRAKADRLEQYDFIFWKRDISL</sequence>
<dbReference type="InterPro" id="IPR044144">
    <property type="entry name" value="SAF_UxaA/GarD"/>
</dbReference>
<dbReference type="InterPro" id="IPR052172">
    <property type="entry name" value="UxaA_altronate/galactarate_dh"/>
</dbReference>
<evidence type="ECO:0000313" key="5">
    <source>
        <dbReference type="Proteomes" id="UP001606134"/>
    </source>
</evidence>
<dbReference type="EMBL" id="JBIGIC010000012">
    <property type="protein sequence ID" value="MFG6489281.1"/>
    <property type="molecule type" value="Genomic_DNA"/>
</dbReference>
<organism evidence="4 5">
    <name type="scientific">Pelomonas candidula</name>
    <dbReference type="NCBI Taxonomy" id="3299025"/>
    <lineage>
        <taxon>Bacteria</taxon>
        <taxon>Pseudomonadati</taxon>
        <taxon>Pseudomonadota</taxon>
        <taxon>Betaproteobacteria</taxon>
        <taxon>Burkholderiales</taxon>
        <taxon>Sphaerotilaceae</taxon>
        <taxon>Roseateles</taxon>
    </lineage>
</organism>
<comment type="caution">
    <text evidence="4">The sequence shown here is derived from an EMBL/GenBank/DDBJ whole genome shotgun (WGS) entry which is preliminary data.</text>
</comment>
<dbReference type="RefSeq" id="WP_394415652.1">
    <property type="nucleotide sequence ID" value="NZ_JBIGIC010000012.1"/>
</dbReference>
<evidence type="ECO:0000256" key="2">
    <source>
        <dbReference type="ARBA" id="ARBA00023239"/>
    </source>
</evidence>
<comment type="similarity">
    <text evidence="1">Belongs to the UxaA family.</text>
</comment>
<evidence type="ECO:0000259" key="3">
    <source>
        <dbReference type="SMART" id="SM00858"/>
    </source>
</evidence>
<keyword evidence="5" id="KW-1185">Reference proteome</keyword>
<dbReference type="InterPro" id="IPR007392">
    <property type="entry name" value="GD_AH_second"/>
</dbReference>
<evidence type="ECO:0000313" key="4">
    <source>
        <dbReference type="EMBL" id="MFG6489281.1"/>
    </source>
</evidence>
<reference evidence="4 5" key="1">
    <citation type="submission" date="2024-08" db="EMBL/GenBank/DDBJ databases">
        <authorList>
            <person name="Lu H."/>
        </authorList>
    </citation>
    <scope>NUCLEOTIDE SEQUENCE [LARGE SCALE GENOMIC DNA]</scope>
    <source>
        <strain evidence="4 5">BYS78W</strain>
    </source>
</reference>
<dbReference type="GO" id="GO:0016787">
    <property type="term" value="F:hydrolase activity"/>
    <property type="evidence" value="ECO:0007669"/>
    <property type="project" value="UniProtKB-KW"/>
</dbReference>
<dbReference type="SMART" id="SM00858">
    <property type="entry name" value="SAF"/>
    <property type="match status" value="1"/>
</dbReference>
<keyword evidence="2" id="KW-0456">Lyase</keyword>
<accession>A0ABW7HHB5</accession>
<evidence type="ECO:0000256" key="1">
    <source>
        <dbReference type="ARBA" id="ARBA00010986"/>
    </source>
</evidence>
<keyword evidence="4" id="KW-0378">Hydrolase</keyword>
<name>A0ABW7HHB5_9BURK</name>
<dbReference type="Pfam" id="PF20629">
    <property type="entry name" value="GD_AH_C"/>
    <property type="match status" value="1"/>
</dbReference>